<dbReference type="InterPro" id="IPR018060">
    <property type="entry name" value="HTH_AraC"/>
</dbReference>
<dbReference type="PATRIC" id="fig|1423733.4.peg.1828"/>
<protein>
    <submittedName>
        <fullName evidence="5">AraC family transcriptional regulator</fullName>
    </submittedName>
</protein>
<dbReference type="Pfam" id="PF12833">
    <property type="entry name" value="HTH_18"/>
    <property type="match status" value="1"/>
</dbReference>
<dbReference type="InterPro" id="IPR003313">
    <property type="entry name" value="AraC-bd"/>
</dbReference>
<dbReference type="SMART" id="SM00342">
    <property type="entry name" value="HTH_ARAC"/>
    <property type="match status" value="1"/>
</dbReference>
<dbReference type="STRING" id="33960.TY91_02630"/>
<dbReference type="Pfam" id="PF02311">
    <property type="entry name" value="AraC_binding"/>
    <property type="match status" value="1"/>
</dbReference>
<keyword evidence="3" id="KW-0804">Transcription</keyword>
<dbReference type="Gene3D" id="2.60.120.10">
    <property type="entry name" value="Jelly Rolls"/>
    <property type="match status" value="1"/>
</dbReference>
<dbReference type="InterPro" id="IPR009057">
    <property type="entry name" value="Homeodomain-like_sf"/>
</dbReference>
<feature type="domain" description="HTH araC/xylS-type" evidence="4">
    <location>
        <begin position="181"/>
        <end position="283"/>
    </location>
</feature>
<dbReference type="PANTHER" id="PTHR43280">
    <property type="entry name" value="ARAC-FAMILY TRANSCRIPTIONAL REGULATOR"/>
    <property type="match status" value="1"/>
</dbReference>
<evidence type="ECO:0000256" key="1">
    <source>
        <dbReference type="ARBA" id="ARBA00023015"/>
    </source>
</evidence>
<dbReference type="GO" id="GO:0043565">
    <property type="term" value="F:sequence-specific DNA binding"/>
    <property type="evidence" value="ECO:0007669"/>
    <property type="project" value="InterPro"/>
</dbReference>
<dbReference type="PROSITE" id="PS01124">
    <property type="entry name" value="HTH_ARAC_FAMILY_2"/>
    <property type="match status" value="1"/>
</dbReference>
<reference evidence="5 6" key="1">
    <citation type="journal article" date="2015" name="Genome Announc.">
        <title>Expanding the biotechnology potential of lactobacilli through comparative genomics of 213 strains and associated genera.</title>
        <authorList>
            <person name="Sun Z."/>
            <person name="Harris H.M."/>
            <person name="McCann A."/>
            <person name="Guo C."/>
            <person name="Argimon S."/>
            <person name="Zhang W."/>
            <person name="Yang X."/>
            <person name="Jeffery I.B."/>
            <person name="Cooney J.C."/>
            <person name="Kagawa T.F."/>
            <person name="Liu W."/>
            <person name="Song Y."/>
            <person name="Salvetti E."/>
            <person name="Wrobel A."/>
            <person name="Rasinkangas P."/>
            <person name="Parkhill J."/>
            <person name="Rea M.C."/>
            <person name="O'Sullivan O."/>
            <person name="Ritari J."/>
            <person name="Douillard F.P."/>
            <person name="Paul Ross R."/>
            <person name="Yang R."/>
            <person name="Briner A.E."/>
            <person name="Felis G.E."/>
            <person name="de Vos W.M."/>
            <person name="Barrangou R."/>
            <person name="Klaenhammer T.R."/>
            <person name="Caufield P.W."/>
            <person name="Cui Y."/>
            <person name="Zhang H."/>
            <person name="O'Toole P.W."/>
        </authorList>
    </citation>
    <scope>NUCLEOTIDE SEQUENCE [LARGE SCALE GENOMIC DNA]</scope>
    <source>
        <strain evidence="5 6">DSM 20515</strain>
    </source>
</reference>
<dbReference type="SUPFAM" id="SSF51215">
    <property type="entry name" value="Regulatory protein AraC"/>
    <property type="match status" value="1"/>
</dbReference>
<dbReference type="Gene3D" id="1.10.10.60">
    <property type="entry name" value="Homeodomain-like"/>
    <property type="match status" value="2"/>
</dbReference>
<dbReference type="GO" id="GO:0003700">
    <property type="term" value="F:DNA-binding transcription factor activity"/>
    <property type="evidence" value="ECO:0007669"/>
    <property type="project" value="InterPro"/>
</dbReference>
<dbReference type="PANTHER" id="PTHR43280:SF28">
    <property type="entry name" value="HTH-TYPE TRANSCRIPTIONAL ACTIVATOR RHAS"/>
    <property type="match status" value="1"/>
</dbReference>
<dbReference type="EMBL" id="AYYR01000032">
    <property type="protein sequence ID" value="KRM76228.1"/>
    <property type="molecule type" value="Genomic_DNA"/>
</dbReference>
<dbReference type="RefSeq" id="WP_056996554.1">
    <property type="nucleotide sequence ID" value="NZ_AYYR01000032.1"/>
</dbReference>
<dbReference type="AlphaFoldDB" id="A0A0R2BEV0"/>
<accession>A0A0R2BEV0</accession>
<evidence type="ECO:0000256" key="2">
    <source>
        <dbReference type="ARBA" id="ARBA00023125"/>
    </source>
</evidence>
<organism evidence="5 6">
    <name type="scientific">Secundilactobacillus collinoides DSM 20515 = JCM 1123</name>
    <dbReference type="NCBI Taxonomy" id="1423733"/>
    <lineage>
        <taxon>Bacteria</taxon>
        <taxon>Bacillati</taxon>
        <taxon>Bacillota</taxon>
        <taxon>Bacilli</taxon>
        <taxon>Lactobacillales</taxon>
        <taxon>Lactobacillaceae</taxon>
        <taxon>Secundilactobacillus</taxon>
    </lineage>
</organism>
<dbReference type="InterPro" id="IPR037923">
    <property type="entry name" value="HTH-like"/>
</dbReference>
<evidence type="ECO:0000313" key="6">
    <source>
        <dbReference type="Proteomes" id="UP000051845"/>
    </source>
</evidence>
<dbReference type="SUPFAM" id="SSF46689">
    <property type="entry name" value="Homeodomain-like"/>
    <property type="match status" value="1"/>
</dbReference>
<comment type="caution">
    <text evidence="5">The sequence shown here is derived from an EMBL/GenBank/DDBJ whole genome shotgun (WGS) entry which is preliminary data.</text>
</comment>
<sequence length="300" mass="34129">MKKFVSLPVVDSSLYMFGGHMRTVPGEWSFFEQKHQAFELMCIVEGQQTTEIKDSSTFTYGPGSVLIMSPGTLHTNWNASDTEPMTYITFHFNIESLTLKSEIISTVANAVIPADAPIAKLAMKTAQKMVAFSDDPDLDKEQTNIKIQIELLNFLYGLMENINAYKPKNAKYSEREAKVSREMATLIEDYIDQEEVPVFSFGDICQKLGISTGYGHRTFKKVYGITPLHFIEEQKYRKAKLLLGSPEYSIEEVSYMMGASSISNFSKQFKKWSGVTPSKYQRQIVTKRKVRNVKESGYFE</sequence>
<evidence type="ECO:0000313" key="5">
    <source>
        <dbReference type="EMBL" id="KRM76228.1"/>
    </source>
</evidence>
<evidence type="ECO:0000259" key="4">
    <source>
        <dbReference type="PROSITE" id="PS01124"/>
    </source>
</evidence>
<evidence type="ECO:0000256" key="3">
    <source>
        <dbReference type="ARBA" id="ARBA00023163"/>
    </source>
</evidence>
<gene>
    <name evidence="5" type="ORF">FC82_GL001738</name>
</gene>
<dbReference type="InterPro" id="IPR014710">
    <property type="entry name" value="RmlC-like_jellyroll"/>
</dbReference>
<dbReference type="InterPro" id="IPR020449">
    <property type="entry name" value="Tscrpt_reg_AraC-type_HTH"/>
</dbReference>
<name>A0A0R2BEV0_SECCO</name>
<keyword evidence="1" id="KW-0805">Transcription regulation</keyword>
<proteinExistence type="predicted"/>
<dbReference type="PRINTS" id="PR00032">
    <property type="entry name" value="HTHARAC"/>
</dbReference>
<dbReference type="Proteomes" id="UP000051845">
    <property type="component" value="Unassembled WGS sequence"/>
</dbReference>
<keyword evidence="2" id="KW-0238">DNA-binding</keyword>